<dbReference type="Proteomes" id="UP000286134">
    <property type="component" value="Unassembled WGS sequence"/>
</dbReference>
<evidence type="ECO:0000313" key="1">
    <source>
        <dbReference type="EMBL" id="RKF55037.1"/>
    </source>
</evidence>
<reference evidence="1 2" key="1">
    <citation type="journal article" date="2018" name="BMC Genomics">
        <title>Comparative genome analyses reveal sequence features reflecting distinct modes of host-adaptation between dicot and monocot powdery mildew.</title>
        <authorList>
            <person name="Wu Y."/>
            <person name="Ma X."/>
            <person name="Pan Z."/>
            <person name="Kale S.D."/>
            <person name="Song Y."/>
            <person name="King H."/>
            <person name="Zhang Q."/>
            <person name="Presley C."/>
            <person name="Deng X."/>
            <person name="Wei C.I."/>
            <person name="Xiao S."/>
        </authorList>
    </citation>
    <scope>NUCLEOTIDE SEQUENCE [LARGE SCALE GENOMIC DNA]</scope>
    <source>
        <strain evidence="1">UMSG2</strain>
    </source>
</reference>
<keyword evidence="2" id="KW-1185">Reference proteome</keyword>
<dbReference type="AlphaFoldDB" id="A0A420HC86"/>
<gene>
    <name evidence="1" type="ORF">OnM2_092035</name>
</gene>
<evidence type="ECO:0008006" key="3">
    <source>
        <dbReference type="Google" id="ProtNLM"/>
    </source>
</evidence>
<proteinExistence type="predicted"/>
<dbReference type="EMBL" id="MCFK01009287">
    <property type="protein sequence ID" value="RKF55037.1"/>
    <property type="molecule type" value="Genomic_DNA"/>
</dbReference>
<protein>
    <recommendedName>
        <fullName evidence="3">GAG-pre-integrase domain-containing protein</fullName>
    </recommendedName>
</protein>
<dbReference type="STRING" id="212602.A0A420HC86"/>
<accession>A0A420HC86</accession>
<organism evidence="1 2">
    <name type="scientific">Erysiphe neolycopersici</name>
    <dbReference type="NCBI Taxonomy" id="212602"/>
    <lineage>
        <taxon>Eukaryota</taxon>
        <taxon>Fungi</taxon>
        <taxon>Dikarya</taxon>
        <taxon>Ascomycota</taxon>
        <taxon>Pezizomycotina</taxon>
        <taxon>Leotiomycetes</taxon>
        <taxon>Erysiphales</taxon>
        <taxon>Erysiphaceae</taxon>
        <taxon>Erysiphe</taxon>
    </lineage>
</organism>
<comment type="caution">
    <text evidence="1">The sequence shown here is derived from an EMBL/GenBank/DDBJ whole genome shotgun (WGS) entry which is preliminary data.</text>
</comment>
<sequence length="340" mass="38942">MVELTWTEEKNLIRKIKDDSCVAICKTSACGSFLILEERKKRYSKETSLATQSTKQQFKIASAETWHQRLVHMSYESLAQLPRNTEGVIIKDKSDAAIRPLCEVCNLAISHTKISRQPQNSGKNPFQRLHIDLIHEEKGLSNERKQNTLMKYFAQAHGLIKKWGFDIQFVRMDQEAGLQSQFNDYCTEHSIWQEKTPTDTKEPNGAAERSVGNPEIIPAFEDRFAIVEHESPVHQLIEDVIEDSTVTQNQDNIHASDKTTSVFEFENRNHAGDNDGNLLTPRATLEFDIEDASIVEEIVSNKIVEEHFKPTVESVPESNEKSVKRSYTRKLTEEQVLERL</sequence>
<dbReference type="OrthoDB" id="4906364at2759"/>
<evidence type="ECO:0000313" key="2">
    <source>
        <dbReference type="Proteomes" id="UP000286134"/>
    </source>
</evidence>
<name>A0A420HC86_9PEZI</name>